<dbReference type="SUPFAM" id="SSF51569">
    <property type="entry name" value="Aldolase"/>
    <property type="match status" value="1"/>
</dbReference>
<feature type="non-terminal residue" evidence="1">
    <location>
        <position position="188"/>
    </location>
</feature>
<dbReference type="PANTHER" id="PTHR12128">
    <property type="entry name" value="DIHYDRODIPICOLINATE SYNTHASE"/>
    <property type="match status" value="1"/>
</dbReference>
<dbReference type="InterPro" id="IPR002220">
    <property type="entry name" value="DapA-like"/>
</dbReference>
<proteinExistence type="predicted"/>
<evidence type="ECO:0008006" key="2">
    <source>
        <dbReference type="Google" id="ProtNLM"/>
    </source>
</evidence>
<dbReference type="GO" id="GO:0008840">
    <property type="term" value="F:4-hydroxy-tetrahydrodipicolinate synthase activity"/>
    <property type="evidence" value="ECO:0007669"/>
    <property type="project" value="TreeGrafter"/>
</dbReference>
<gene>
    <name evidence="1" type="ORF">METZ01_LOCUS176539</name>
</gene>
<sequence length="188" mass="20485">MNALEELIKSGIDPSVLIPGTGLCNLPDTISLSQHAISLGCHGIMTLPPFYFKDMDDQGLYEHFEKLIDGINNPRLKIYLYHIPQVSGVALSIDLVSKLKSAYPDVITGIKDSSGVWKNTEALLNIKDLIVYPGAELPVIEAIKSGAPGCISATANLNSKNIGEVIRLSHAGNWNEAERLHQNVKKVR</sequence>
<dbReference type="AlphaFoldDB" id="A0A382CC45"/>
<organism evidence="1">
    <name type="scientific">marine metagenome</name>
    <dbReference type="NCBI Taxonomy" id="408172"/>
    <lineage>
        <taxon>unclassified sequences</taxon>
        <taxon>metagenomes</taxon>
        <taxon>ecological metagenomes</taxon>
    </lineage>
</organism>
<reference evidence="1" key="1">
    <citation type="submission" date="2018-05" db="EMBL/GenBank/DDBJ databases">
        <authorList>
            <person name="Lanie J.A."/>
            <person name="Ng W.-L."/>
            <person name="Kazmierczak K.M."/>
            <person name="Andrzejewski T.M."/>
            <person name="Davidsen T.M."/>
            <person name="Wayne K.J."/>
            <person name="Tettelin H."/>
            <person name="Glass J.I."/>
            <person name="Rusch D."/>
            <person name="Podicherti R."/>
            <person name="Tsui H.-C.T."/>
            <person name="Winkler M.E."/>
        </authorList>
    </citation>
    <scope>NUCLEOTIDE SEQUENCE</scope>
</reference>
<dbReference type="SMART" id="SM01130">
    <property type="entry name" value="DHDPS"/>
    <property type="match status" value="1"/>
</dbReference>
<name>A0A382CC45_9ZZZZ</name>
<dbReference type="CDD" id="cd00408">
    <property type="entry name" value="DHDPS-like"/>
    <property type="match status" value="1"/>
</dbReference>
<dbReference type="InterPro" id="IPR013785">
    <property type="entry name" value="Aldolase_TIM"/>
</dbReference>
<dbReference type="EMBL" id="UINC01033816">
    <property type="protein sequence ID" value="SVB23685.1"/>
    <property type="molecule type" value="Genomic_DNA"/>
</dbReference>
<protein>
    <recommendedName>
        <fullName evidence="2">Dihydrodipicolinate synthase family protein</fullName>
    </recommendedName>
</protein>
<evidence type="ECO:0000313" key="1">
    <source>
        <dbReference type="EMBL" id="SVB23685.1"/>
    </source>
</evidence>
<accession>A0A382CC45</accession>
<dbReference type="Gene3D" id="3.20.20.70">
    <property type="entry name" value="Aldolase class I"/>
    <property type="match status" value="1"/>
</dbReference>
<dbReference type="Pfam" id="PF00701">
    <property type="entry name" value="DHDPS"/>
    <property type="match status" value="1"/>
</dbReference>
<dbReference type="PANTHER" id="PTHR12128:SF67">
    <property type="entry name" value="BLR3884 PROTEIN"/>
    <property type="match status" value="1"/>
</dbReference>